<dbReference type="InterPro" id="IPR001789">
    <property type="entry name" value="Sig_transdc_resp-reg_receiver"/>
</dbReference>
<dbReference type="CDD" id="cd00130">
    <property type="entry name" value="PAS"/>
    <property type="match status" value="1"/>
</dbReference>
<dbReference type="InterPro" id="IPR035965">
    <property type="entry name" value="PAS-like_dom_sf"/>
</dbReference>
<dbReference type="Gene3D" id="3.30.565.10">
    <property type="entry name" value="Histidine kinase-like ATPase, C-terminal domain"/>
    <property type="match status" value="1"/>
</dbReference>
<reference evidence="11 12" key="1">
    <citation type="submission" date="2019-04" db="EMBL/GenBank/DDBJ databases">
        <authorList>
            <person name="Li Y."/>
            <person name="Wang J."/>
        </authorList>
    </citation>
    <scope>NUCLEOTIDE SEQUENCE [LARGE SCALE GENOMIC DNA]</scope>
    <source>
        <strain evidence="11 12">DSM 14668</strain>
    </source>
</reference>
<feature type="region of interest" description="Disordered" evidence="6">
    <location>
        <begin position="619"/>
        <end position="641"/>
    </location>
</feature>
<dbReference type="PRINTS" id="PR00344">
    <property type="entry name" value="BCTRLSENSOR"/>
</dbReference>
<evidence type="ECO:0000256" key="5">
    <source>
        <dbReference type="SAM" id="Coils"/>
    </source>
</evidence>
<gene>
    <name evidence="11" type="ORF">E8A74_30775</name>
</gene>
<dbReference type="Gene3D" id="3.30.450.20">
    <property type="entry name" value="PAS domain"/>
    <property type="match status" value="2"/>
</dbReference>
<dbReference type="PANTHER" id="PTHR43547:SF2">
    <property type="entry name" value="HYBRID SIGNAL TRANSDUCTION HISTIDINE KINASE C"/>
    <property type="match status" value="1"/>
</dbReference>
<feature type="compositionally biased region" description="Polar residues" evidence="6">
    <location>
        <begin position="629"/>
        <end position="641"/>
    </location>
</feature>
<evidence type="ECO:0000259" key="8">
    <source>
        <dbReference type="PROSITE" id="PS50109"/>
    </source>
</evidence>
<dbReference type="NCBIfam" id="TIGR00229">
    <property type="entry name" value="sensory_box"/>
    <property type="match status" value="1"/>
</dbReference>
<dbReference type="InterPro" id="IPR003594">
    <property type="entry name" value="HATPase_dom"/>
</dbReference>
<dbReference type="Proteomes" id="UP000309215">
    <property type="component" value="Unassembled WGS sequence"/>
</dbReference>
<dbReference type="GO" id="GO:0000155">
    <property type="term" value="F:phosphorelay sensor kinase activity"/>
    <property type="evidence" value="ECO:0007669"/>
    <property type="project" value="InterPro"/>
</dbReference>
<feature type="domain" description="Histidine kinase" evidence="8">
    <location>
        <begin position="402"/>
        <end position="620"/>
    </location>
</feature>
<dbReference type="InterPro" id="IPR003661">
    <property type="entry name" value="HisK_dim/P_dom"/>
</dbReference>
<dbReference type="Gene3D" id="1.10.287.130">
    <property type="match status" value="1"/>
</dbReference>
<evidence type="ECO:0000259" key="9">
    <source>
        <dbReference type="PROSITE" id="PS50110"/>
    </source>
</evidence>
<feature type="transmembrane region" description="Helical" evidence="7">
    <location>
        <begin position="20"/>
        <end position="40"/>
    </location>
</feature>
<dbReference type="SMART" id="SM00387">
    <property type="entry name" value="HATPase_c"/>
    <property type="match status" value="1"/>
</dbReference>
<dbReference type="InterPro" id="IPR036097">
    <property type="entry name" value="HisK_dim/P_sf"/>
</dbReference>
<evidence type="ECO:0000313" key="12">
    <source>
        <dbReference type="Proteomes" id="UP000309215"/>
    </source>
</evidence>
<dbReference type="EMBL" id="SSMQ01000039">
    <property type="protein sequence ID" value="TKD01486.1"/>
    <property type="molecule type" value="Genomic_DNA"/>
</dbReference>
<keyword evidence="12" id="KW-1185">Reference proteome</keyword>
<dbReference type="InterPro" id="IPR005467">
    <property type="entry name" value="His_kinase_dom"/>
</dbReference>
<organism evidence="11 12">
    <name type="scientific">Polyangium fumosum</name>
    <dbReference type="NCBI Taxonomy" id="889272"/>
    <lineage>
        <taxon>Bacteria</taxon>
        <taxon>Pseudomonadati</taxon>
        <taxon>Myxococcota</taxon>
        <taxon>Polyangia</taxon>
        <taxon>Polyangiales</taxon>
        <taxon>Polyangiaceae</taxon>
        <taxon>Polyangium</taxon>
    </lineage>
</organism>
<feature type="coiled-coil region" evidence="5">
    <location>
        <begin position="362"/>
        <end position="390"/>
    </location>
</feature>
<dbReference type="Pfam" id="PF13426">
    <property type="entry name" value="PAS_9"/>
    <property type="match status" value="1"/>
</dbReference>
<dbReference type="SUPFAM" id="SSF47384">
    <property type="entry name" value="Homodimeric domain of signal transducing histidine kinase"/>
    <property type="match status" value="1"/>
</dbReference>
<comment type="catalytic activity">
    <reaction evidence="1">
        <text>ATP + protein L-histidine = ADP + protein N-phospho-L-histidine.</text>
        <dbReference type="EC" id="2.7.13.3"/>
    </reaction>
</comment>
<dbReference type="Pfam" id="PF00072">
    <property type="entry name" value="Response_reg"/>
    <property type="match status" value="1"/>
</dbReference>
<keyword evidence="7" id="KW-0472">Membrane</keyword>
<dbReference type="CDD" id="cd16922">
    <property type="entry name" value="HATPase_EvgS-ArcB-TorS-like"/>
    <property type="match status" value="1"/>
</dbReference>
<dbReference type="InterPro" id="IPR011006">
    <property type="entry name" value="CheY-like_superfamily"/>
</dbReference>
<dbReference type="InterPro" id="IPR013656">
    <property type="entry name" value="PAS_4"/>
</dbReference>
<feature type="domain" description="PAC" evidence="10">
    <location>
        <begin position="325"/>
        <end position="377"/>
    </location>
</feature>
<dbReference type="InterPro" id="IPR001610">
    <property type="entry name" value="PAC"/>
</dbReference>
<dbReference type="Pfam" id="PF08448">
    <property type="entry name" value="PAS_4"/>
    <property type="match status" value="1"/>
</dbReference>
<dbReference type="SMART" id="SM00086">
    <property type="entry name" value="PAC"/>
    <property type="match status" value="2"/>
</dbReference>
<evidence type="ECO:0000256" key="4">
    <source>
        <dbReference type="PROSITE-ProRule" id="PRU00169"/>
    </source>
</evidence>
<keyword evidence="7" id="KW-1133">Transmembrane helix</keyword>
<dbReference type="CDD" id="cd17580">
    <property type="entry name" value="REC_2_DhkD-like"/>
    <property type="match status" value="1"/>
</dbReference>
<dbReference type="CDD" id="cd00082">
    <property type="entry name" value="HisKA"/>
    <property type="match status" value="1"/>
</dbReference>
<dbReference type="SUPFAM" id="SSF55874">
    <property type="entry name" value="ATPase domain of HSP90 chaperone/DNA topoisomerase II/histidine kinase"/>
    <property type="match status" value="1"/>
</dbReference>
<evidence type="ECO:0000256" key="1">
    <source>
        <dbReference type="ARBA" id="ARBA00000085"/>
    </source>
</evidence>
<evidence type="ECO:0000256" key="2">
    <source>
        <dbReference type="ARBA" id="ARBA00012438"/>
    </source>
</evidence>
<dbReference type="InterPro" id="IPR000700">
    <property type="entry name" value="PAS-assoc_C"/>
</dbReference>
<feature type="domain" description="Response regulatory" evidence="9">
    <location>
        <begin position="654"/>
        <end position="772"/>
    </location>
</feature>
<keyword evidence="3 4" id="KW-0597">Phosphoprotein</keyword>
<dbReference type="SUPFAM" id="SSF55785">
    <property type="entry name" value="PYP-like sensor domain (PAS domain)"/>
    <property type="match status" value="2"/>
</dbReference>
<evidence type="ECO:0000256" key="7">
    <source>
        <dbReference type="SAM" id="Phobius"/>
    </source>
</evidence>
<dbReference type="Pfam" id="PF02518">
    <property type="entry name" value="HATPase_c"/>
    <property type="match status" value="1"/>
</dbReference>
<dbReference type="FunFam" id="3.30.565.10:FF:000010">
    <property type="entry name" value="Sensor histidine kinase RcsC"/>
    <property type="match status" value="1"/>
</dbReference>
<comment type="caution">
    <text evidence="11">The sequence shown here is derived from an EMBL/GenBank/DDBJ whole genome shotgun (WGS) entry which is preliminary data.</text>
</comment>
<dbReference type="PANTHER" id="PTHR43547">
    <property type="entry name" value="TWO-COMPONENT HISTIDINE KINASE"/>
    <property type="match status" value="1"/>
</dbReference>
<proteinExistence type="predicted"/>
<dbReference type="SUPFAM" id="SSF52172">
    <property type="entry name" value="CheY-like"/>
    <property type="match status" value="1"/>
</dbReference>
<dbReference type="PROSITE" id="PS50109">
    <property type="entry name" value="HIS_KIN"/>
    <property type="match status" value="1"/>
</dbReference>
<evidence type="ECO:0000259" key="10">
    <source>
        <dbReference type="PROSITE" id="PS50113"/>
    </source>
</evidence>
<dbReference type="Pfam" id="PF00512">
    <property type="entry name" value="HisKA"/>
    <property type="match status" value="1"/>
</dbReference>
<feature type="coiled-coil region" evidence="5">
    <location>
        <begin position="71"/>
        <end position="98"/>
    </location>
</feature>
<protein>
    <recommendedName>
        <fullName evidence="2">histidine kinase</fullName>
        <ecNumber evidence="2">2.7.13.3</ecNumber>
    </recommendedName>
</protein>
<feature type="modified residue" description="4-aspartylphosphate" evidence="4">
    <location>
        <position position="703"/>
    </location>
</feature>
<dbReference type="InterPro" id="IPR036890">
    <property type="entry name" value="HATPase_C_sf"/>
</dbReference>
<dbReference type="OrthoDB" id="9786165at2"/>
<evidence type="ECO:0000256" key="6">
    <source>
        <dbReference type="SAM" id="MobiDB-lite"/>
    </source>
</evidence>
<dbReference type="InterPro" id="IPR004358">
    <property type="entry name" value="Sig_transdc_His_kin-like_C"/>
</dbReference>
<evidence type="ECO:0000313" key="11">
    <source>
        <dbReference type="EMBL" id="TKD01486.1"/>
    </source>
</evidence>
<evidence type="ECO:0000256" key="3">
    <source>
        <dbReference type="ARBA" id="ARBA00022553"/>
    </source>
</evidence>
<accession>A0A4U1J4V8</accession>
<dbReference type="PROSITE" id="PS50113">
    <property type="entry name" value="PAC"/>
    <property type="match status" value="1"/>
</dbReference>
<name>A0A4U1J4V8_9BACT</name>
<dbReference type="AlphaFoldDB" id="A0A4U1J4V8"/>
<dbReference type="PROSITE" id="PS50110">
    <property type="entry name" value="RESPONSE_REGULATORY"/>
    <property type="match status" value="1"/>
</dbReference>
<keyword evidence="5" id="KW-0175">Coiled coil</keyword>
<sequence>MGRMGSIEARHPARSRGRKLAGLGVGLALVAVLFGVRRGFEALLGGHARIVELVVVAVLLGAICDRFWSALARAQSRNAELTRRVDERTRALEQTEGARTAEIESLLAHVPFAFAFFDHACRYLLVNPALARMNGLPTKEHHGRSIQEVVPEFVPLVEPLLHKVFATGERLESVEIRAASKERPEEMRDWLLHLFPVFAPDGAVASAGALIVDITERKRADRMEMEVRAAHARAEQSLSKLEAILGSMAEAVLVSDAAGNFVSLDPSARNLSDGGLRTDGRHLSAAIGMNLRDFVGKTTLSTLDGRELPLEEWPISRAIRGEVFSDVDLRLRRVTGEEMLVRYAGRAVRDARGNVELGVVTMRDVTRELRAAEEREALLASERAARAEAQRASRLKDEFLATVSHELRTPLTAIVGWSQILQKPDPAPATMARGLEVIDRNTRLLTQLISDLLDVGRIVSGKLKLDVSSVDLEAVIDAALESVRHAAEAKSITLSRCKGARDRTLLGDPGRIQQIVWNLLSNAIKFTPRGGVVEVSCTSHEAHVEIAVKDTGQGIPPEFLPHVFERFRQADASAARQHGGLGLGLAIVRHLAELHGGRVRAESEGPGKGARFVVDLPITPRADEAEPNAPTTRVSSPESARSSLVSVHDLSGARVLVVDDEPDTRELVRRLLEEHGAEVVSAASAEEALALVTARPIDVLVSDLGMPGMDGFALIREVRSGRRLDASRLPAVALTAFVRPEDRRRALASGYQAHIEKPIDPMELIAAVGALSLGRKGGLSEPKGA</sequence>
<keyword evidence="7" id="KW-0812">Transmembrane</keyword>
<dbReference type="Gene3D" id="3.40.50.2300">
    <property type="match status" value="1"/>
</dbReference>
<dbReference type="EC" id="2.7.13.3" evidence="2"/>
<dbReference type="SMART" id="SM00448">
    <property type="entry name" value="REC"/>
    <property type="match status" value="1"/>
</dbReference>
<dbReference type="SMART" id="SM00388">
    <property type="entry name" value="HisKA"/>
    <property type="match status" value="1"/>
</dbReference>
<dbReference type="InterPro" id="IPR000014">
    <property type="entry name" value="PAS"/>
</dbReference>